<dbReference type="GO" id="GO:0055085">
    <property type="term" value="P:transmembrane transport"/>
    <property type="evidence" value="ECO:0007669"/>
    <property type="project" value="InterPro"/>
</dbReference>
<feature type="transmembrane region" description="Helical" evidence="7">
    <location>
        <begin position="68"/>
        <end position="91"/>
    </location>
</feature>
<keyword evidence="2" id="KW-0813">Transport</keyword>
<feature type="transmembrane region" description="Helical" evidence="7">
    <location>
        <begin position="36"/>
        <end position="56"/>
    </location>
</feature>
<dbReference type="GeneID" id="76834678"/>
<evidence type="ECO:0000256" key="5">
    <source>
        <dbReference type="ARBA" id="ARBA00022989"/>
    </source>
</evidence>
<dbReference type="PANTHER" id="PTHR36838">
    <property type="entry name" value="AUXIN EFFLUX CARRIER FAMILY PROTEIN"/>
    <property type="match status" value="1"/>
</dbReference>
<dbReference type="PANTHER" id="PTHR36838:SF1">
    <property type="entry name" value="SLR1864 PROTEIN"/>
    <property type="match status" value="1"/>
</dbReference>
<dbReference type="GO" id="GO:0016020">
    <property type="term" value="C:membrane"/>
    <property type="evidence" value="ECO:0007669"/>
    <property type="project" value="UniProtKB-SubCell"/>
</dbReference>
<feature type="transmembrane region" description="Helical" evidence="7">
    <location>
        <begin position="103"/>
        <end position="122"/>
    </location>
</feature>
<evidence type="ECO:0000256" key="6">
    <source>
        <dbReference type="ARBA" id="ARBA00023136"/>
    </source>
</evidence>
<sequence length="305" mass="32379">MSIAVIAESIIILFLLMGVGFLCRRTGVIGPDGARGLSSFVVNVSLPALILMAMQVPLTPELIENAGGILFGVGVFYAVSFGLAFTVPRFIADSDLEAGVMRFMLVFSNLGFMGIPVANAVFGPESIFYVSIFNLTFSILLFSVGVLMLRPDMGRYLDPKLFLNTGLIASVAGLCLFALQIHIPSPFADVFTLLGSTTTPLAMVVVGALLATLPLEGIFTDKKIWVITVLRLAVIPIAVFLILRPFVSGPFLLGVPVLLAAMPVAANAVMLAEEYHVDATIASKGVFLTTILSLATLPVITLLIT</sequence>
<feature type="transmembrane region" description="Helical" evidence="7">
    <location>
        <begin position="6"/>
        <end position="24"/>
    </location>
</feature>
<keyword evidence="6 7" id="KW-0472">Membrane</keyword>
<keyword evidence="3" id="KW-1003">Cell membrane</keyword>
<proteinExistence type="predicted"/>
<organism evidence="8 9">
    <name type="scientific">Methanogenium organophilum</name>
    <dbReference type="NCBI Taxonomy" id="2199"/>
    <lineage>
        <taxon>Archaea</taxon>
        <taxon>Methanobacteriati</taxon>
        <taxon>Methanobacteriota</taxon>
        <taxon>Stenosarchaea group</taxon>
        <taxon>Methanomicrobia</taxon>
        <taxon>Methanomicrobiales</taxon>
        <taxon>Methanomicrobiaceae</taxon>
        <taxon>Methanogenium</taxon>
    </lineage>
</organism>
<dbReference type="EMBL" id="CP113361">
    <property type="protein sequence ID" value="WAI02464.1"/>
    <property type="molecule type" value="Genomic_DNA"/>
</dbReference>
<dbReference type="Pfam" id="PF03547">
    <property type="entry name" value="Mem_trans"/>
    <property type="match status" value="2"/>
</dbReference>
<keyword evidence="9" id="KW-1185">Reference proteome</keyword>
<accession>A0A9X9S5S4</accession>
<feature type="transmembrane region" description="Helical" evidence="7">
    <location>
        <begin position="224"/>
        <end position="243"/>
    </location>
</feature>
<evidence type="ECO:0000313" key="8">
    <source>
        <dbReference type="EMBL" id="WAI02464.1"/>
    </source>
</evidence>
<dbReference type="Proteomes" id="UP001163096">
    <property type="component" value="Chromosome"/>
</dbReference>
<feature type="transmembrane region" description="Helical" evidence="7">
    <location>
        <begin position="161"/>
        <end position="184"/>
    </location>
</feature>
<evidence type="ECO:0000256" key="1">
    <source>
        <dbReference type="ARBA" id="ARBA00004141"/>
    </source>
</evidence>
<name>A0A9X9S5S4_METOG</name>
<evidence type="ECO:0000256" key="4">
    <source>
        <dbReference type="ARBA" id="ARBA00022692"/>
    </source>
</evidence>
<dbReference type="InterPro" id="IPR004776">
    <property type="entry name" value="Mem_transp_PIN-like"/>
</dbReference>
<protein>
    <submittedName>
        <fullName evidence="8">AEC family transporter</fullName>
    </submittedName>
</protein>
<keyword evidence="5 7" id="KW-1133">Transmembrane helix</keyword>
<dbReference type="RefSeq" id="WP_268187751.1">
    <property type="nucleotide sequence ID" value="NZ_CP113361.1"/>
</dbReference>
<evidence type="ECO:0000256" key="2">
    <source>
        <dbReference type="ARBA" id="ARBA00022448"/>
    </source>
</evidence>
<dbReference type="KEGG" id="mou:OU421_06210"/>
<reference evidence="8" key="1">
    <citation type="submission" date="2022-11" db="EMBL/GenBank/DDBJ databases">
        <title>Complete genome sequence of Methanogenium organophilum DSM 3596.</title>
        <authorList>
            <person name="Chen S.-C."/>
            <person name="Lai S.-J."/>
            <person name="You Y.-T."/>
        </authorList>
    </citation>
    <scope>NUCLEOTIDE SEQUENCE</scope>
    <source>
        <strain evidence="8">DSM 3596</strain>
    </source>
</reference>
<feature type="transmembrane region" description="Helical" evidence="7">
    <location>
        <begin position="249"/>
        <end position="273"/>
    </location>
</feature>
<feature type="transmembrane region" description="Helical" evidence="7">
    <location>
        <begin position="128"/>
        <end position="149"/>
    </location>
</feature>
<gene>
    <name evidence="8" type="ORF">OU421_06210</name>
</gene>
<evidence type="ECO:0000313" key="9">
    <source>
        <dbReference type="Proteomes" id="UP001163096"/>
    </source>
</evidence>
<dbReference type="AlphaFoldDB" id="A0A9X9S5S4"/>
<evidence type="ECO:0000256" key="7">
    <source>
        <dbReference type="SAM" id="Phobius"/>
    </source>
</evidence>
<keyword evidence="4 7" id="KW-0812">Transmembrane</keyword>
<feature type="transmembrane region" description="Helical" evidence="7">
    <location>
        <begin position="190"/>
        <end position="212"/>
    </location>
</feature>
<comment type="subcellular location">
    <subcellularLocation>
        <location evidence="1">Membrane</location>
        <topology evidence="1">Multi-pass membrane protein</topology>
    </subcellularLocation>
</comment>
<feature type="transmembrane region" description="Helical" evidence="7">
    <location>
        <begin position="285"/>
        <end position="304"/>
    </location>
</feature>
<evidence type="ECO:0000256" key="3">
    <source>
        <dbReference type="ARBA" id="ARBA00022475"/>
    </source>
</evidence>